<name>A0A644ZT35_9ZZZZ</name>
<dbReference type="EMBL" id="VSSQ01009960">
    <property type="protein sequence ID" value="MPM43061.1"/>
    <property type="molecule type" value="Genomic_DNA"/>
</dbReference>
<gene>
    <name evidence="1" type="ORF">SDC9_89734</name>
</gene>
<organism evidence="1">
    <name type="scientific">bioreactor metagenome</name>
    <dbReference type="NCBI Taxonomy" id="1076179"/>
    <lineage>
        <taxon>unclassified sequences</taxon>
        <taxon>metagenomes</taxon>
        <taxon>ecological metagenomes</taxon>
    </lineage>
</organism>
<dbReference type="AlphaFoldDB" id="A0A644ZT35"/>
<comment type="caution">
    <text evidence="1">The sequence shown here is derived from an EMBL/GenBank/DDBJ whole genome shotgun (WGS) entry which is preliminary data.</text>
</comment>
<reference evidence="1" key="1">
    <citation type="submission" date="2019-08" db="EMBL/GenBank/DDBJ databases">
        <authorList>
            <person name="Kucharzyk K."/>
            <person name="Murdoch R.W."/>
            <person name="Higgins S."/>
            <person name="Loffler F."/>
        </authorList>
    </citation>
    <scope>NUCLEOTIDE SEQUENCE</scope>
</reference>
<evidence type="ECO:0000313" key="1">
    <source>
        <dbReference type="EMBL" id="MPM43061.1"/>
    </source>
</evidence>
<proteinExistence type="predicted"/>
<accession>A0A644ZT35</accession>
<protein>
    <submittedName>
        <fullName evidence="1">Uncharacterized protein</fullName>
    </submittedName>
</protein>
<sequence length="86" mass="9584">MPVTMKGMVEMIYFTAGEVQALLSGASLELCTRYDDNPNREAFEACIRFAGEVWNSKVGYAASGFLLGYATGLREQHNRVNEDDKK</sequence>